<proteinExistence type="predicted"/>
<gene>
    <name evidence="2" type="ORF">BKE30_02010</name>
</gene>
<organism evidence="2 3">
    <name type="scientific">Alkanindiges hydrocarboniclasticus</name>
    <dbReference type="NCBI Taxonomy" id="1907941"/>
    <lineage>
        <taxon>Bacteria</taxon>
        <taxon>Pseudomonadati</taxon>
        <taxon>Pseudomonadota</taxon>
        <taxon>Gammaproteobacteria</taxon>
        <taxon>Moraxellales</taxon>
        <taxon>Moraxellaceae</taxon>
        <taxon>Alkanindiges</taxon>
    </lineage>
</organism>
<dbReference type="AlphaFoldDB" id="A0A1S8CX24"/>
<protein>
    <submittedName>
        <fullName evidence="2">Uncharacterized protein</fullName>
    </submittedName>
</protein>
<sequence length="113" mass="12770">MLPKIAAKHSGSVQNKQDLPENNLFMALLPYFFNGIRTIIALVLAFQSTVLVIKTDYDGVLFCLTHCNNARVWKSLIQLKGTAVPCRLLPVKQLIVVPSRCVGVWHASFLWRY</sequence>
<name>A0A1S8CX24_9GAMM</name>
<feature type="transmembrane region" description="Helical" evidence="1">
    <location>
        <begin position="24"/>
        <end position="46"/>
    </location>
</feature>
<evidence type="ECO:0000256" key="1">
    <source>
        <dbReference type="SAM" id="Phobius"/>
    </source>
</evidence>
<comment type="caution">
    <text evidence="2">The sequence shown here is derived from an EMBL/GenBank/DDBJ whole genome shotgun (WGS) entry which is preliminary data.</text>
</comment>
<dbReference type="EMBL" id="MLCN01000006">
    <property type="protein sequence ID" value="ONG41883.1"/>
    <property type="molecule type" value="Genomic_DNA"/>
</dbReference>
<keyword evidence="1" id="KW-0812">Transmembrane</keyword>
<dbReference type="Proteomes" id="UP000192132">
    <property type="component" value="Unassembled WGS sequence"/>
</dbReference>
<dbReference type="RefSeq" id="WP_076877004.1">
    <property type="nucleotide sequence ID" value="NZ_MLCN01000006.1"/>
</dbReference>
<keyword evidence="1" id="KW-0472">Membrane</keyword>
<dbReference type="STRING" id="1907941.BKE30_02010"/>
<evidence type="ECO:0000313" key="3">
    <source>
        <dbReference type="Proteomes" id="UP000192132"/>
    </source>
</evidence>
<accession>A0A1S8CX24</accession>
<reference evidence="2 3" key="1">
    <citation type="submission" date="2016-10" db="EMBL/GenBank/DDBJ databases">
        <title>Draft Genome sequence of Alkanindiges sp. strain H1.</title>
        <authorList>
            <person name="Subhash Y."/>
            <person name="Lee S."/>
        </authorList>
    </citation>
    <scope>NUCLEOTIDE SEQUENCE [LARGE SCALE GENOMIC DNA]</scope>
    <source>
        <strain evidence="2 3">H1</strain>
    </source>
</reference>
<evidence type="ECO:0000313" key="2">
    <source>
        <dbReference type="EMBL" id="ONG41883.1"/>
    </source>
</evidence>
<keyword evidence="1" id="KW-1133">Transmembrane helix</keyword>
<keyword evidence="3" id="KW-1185">Reference proteome</keyword>